<dbReference type="PROSITE" id="PS52016">
    <property type="entry name" value="TONB_DEPENDENT_REC_3"/>
    <property type="match status" value="1"/>
</dbReference>
<keyword evidence="9" id="KW-1185">Reference proteome</keyword>
<dbReference type="Gene3D" id="2.40.170.20">
    <property type="entry name" value="TonB-dependent receptor, beta-barrel domain"/>
    <property type="match status" value="1"/>
</dbReference>
<comment type="similarity">
    <text evidence="7">Belongs to the TonB-dependent receptor family.</text>
</comment>
<dbReference type="InterPro" id="IPR036942">
    <property type="entry name" value="Beta-barrel_TonB_sf"/>
</dbReference>
<evidence type="ECO:0000256" key="3">
    <source>
        <dbReference type="ARBA" id="ARBA00022452"/>
    </source>
</evidence>
<evidence type="ECO:0000256" key="2">
    <source>
        <dbReference type="ARBA" id="ARBA00022448"/>
    </source>
</evidence>
<comment type="caution">
    <text evidence="8">The sequence shown here is derived from an EMBL/GenBank/DDBJ whole genome shotgun (WGS) entry which is preliminary data.</text>
</comment>
<accession>A0ABN7K8Y6</accession>
<name>A0ABN7K8Y6_9BACT</name>
<dbReference type="Proteomes" id="UP000789803">
    <property type="component" value="Unassembled WGS sequence"/>
</dbReference>
<comment type="subcellular location">
    <subcellularLocation>
        <location evidence="1 7">Cell outer membrane</location>
        <topology evidence="1 7">Multi-pass membrane protein</topology>
    </subcellularLocation>
</comment>
<evidence type="ECO:0000256" key="5">
    <source>
        <dbReference type="ARBA" id="ARBA00023136"/>
    </source>
</evidence>
<keyword evidence="5 7" id="KW-0472">Membrane</keyword>
<evidence type="ECO:0000256" key="7">
    <source>
        <dbReference type="PROSITE-ProRule" id="PRU01360"/>
    </source>
</evidence>
<proteinExistence type="inferred from homology"/>
<evidence type="ECO:0000256" key="4">
    <source>
        <dbReference type="ARBA" id="ARBA00022692"/>
    </source>
</evidence>
<gene>
    <name evidence="8" type="ORF">LMG7974_01227</name>
</gene>
<dbReference type="PANTHER" id="PTHR30069">
    <property type="entry name" value="TONB-DEPENDENT OUTER MEMBRANE RECEPTOR"/>
    <property type="match status" value="1"/>
</dbReference>
<dbReference type="InterPro" id="IPR039426">
    <property type="entry name" value="TonB-dep_rcpt-like"/>
</dbReference>
<reference evidence="8 9" key="1">
    <citation type="submission" date="2020-11" db="EMBL/GenBank/DDBJ databases">
        <authorList>
            <person name="Peeters C."/>
        </authorList>
    </citation>
    <scope>NUCLEOTIDE SEQUENCE [LARGE SCALE GENOMIC DNA]</scope>
    <source>
        <strain evidence="8 9">LMG 7974</strain>
    </source>
</reference>
<evidence type="ECO:0000313" key="9">
    <source>
        <dbReference type="Proteomes" id="UP000789803"/>
    </source>
</evidence>
<sequence>MPINFRGYEIELNYDMGIFYTKISYTRQKTDQIQSETSSSYYGNFNYTQVQDLPKYYGQAEVGARFFDEKLQLGVIAKYTGKAKRAYPSDGSENRDGDNDDINSPIILQDLPKIPTIYDLNLVYKLSKNFTIKGEVQNLFNKNYIDALNANNSTNQLDYNSNGDNIYLFSNSARGRTYYVNFEYRY</sequence>
<keyword evidence="3 7" id="KW-1134">Transmembrane beta strand</keyword>
<dbReference type="PANTHER" id="PTHR30069:SF50">
    <property type="entry name" value="TONB-DEPENDENT RECEPTOR HI_1217-RELATED"/>
    <property type="match status" value="1"/>
</dbReference>
<keyword evidence="4 7" id="KW-0812">Transmembrane</keyword>
<protein>
    <submittedName>
        <fullName evidence="8">TonB-dependent receptor</fullName>
    </submittedName>
</protein>
<dbReference type="SUPFAM" id="SSF56935">
    <property type="entry name" value="Porins"/>
    <property type="match status" value="1"/>
</dbReference>
<evidence type="ECO:0000256" key="6">
    <source>
        <dbReference type="ARBA" id="ARBA00023237"/>
    </source>
</evidence>
<keyword evidence="2 7" id="KW-0813">Transport</keyword>
<evidence type="ECO:0000313" key="8">
    <source>
        <dbReference type="EMBL" id="CAD7288916.1"/>
    </source>
</evidence>
<dbReference type="RefSeq" id="WP_268250049.1">
    <property type="nucleotide sequence ID" value="NZ_CAJHOF010000010.1"/>
</dbReference>
<keyword evidence="6 7" id="KW-0998">Cell outer membrane</keyword>
<evidence type="ECO:0000256" key="1">
    <source>
        <dbReference type="ARBA" id="ARBA00004571"/>
    </source>
</evidence>
<organism evidence="8 9">
    <name type="scientific">Campylobacter majalis</name>
    <dbReference type="NCBI Taxonomy" id="2790656"/>
    <lineage>
        <taxon>Bacteria</taxon>
        <taxon>Pseudomonadati</taxon>
        <taxon>Campylobacterota</taxon>
        <taxon>Epsilonproteobacteria</taxon>
        <taxon>Campylobacterales</taxon>
        <taxon>Campylobacteraceae</taxon>
        <taxon>Campylobacter</taxon>
    </lineage>
</organism>
<dbReference type="EMBL" id="CAJHOF010000010">
    <property type="protein sequence ID" value="CAD7288916.1"/>
    <property type="molecule type" value="Genomic_DNA"/>
</dbReference>
<keyword evidence="8" id="KW-0675">Receptor</keyword>